<dbReference type="Pfam" id="PF01596">
    <property type="entry name" value="Methyltransf_3"/>
    <property type="match status" value="1"/>
</dbReference>
<comment type="similarity">
    <text evidence="6">Belongs to the class I-like SAM-binding methyltransferase superfamily. Cation-dependent O-methyltransferase family.</text>
</comment>
<feature type="transmembrane region" description="Helical" evidence="7">
    <location>
        <begin position="44"/>
        <end position="65"/>
    </location>
</feature>
<dbReference type="InterPro" id="IPR029063">
    <property type="entry name" value="SAM-dependent_MTases_sf"/>
</dbReference>
<keyword evidence="7" id="KW-0472">Membrane</keyword>
<gene>
    <name evidence="8" type="ORF">WJX72_005954</name>
</gene>
<keyword evidence="4" id="KW-0949">S-adenosyl-L-methionine</keyword>
<protein>
    <recommendedName>
        <fullName evidence="1">catechol O-methyltransferase</fullName>
        <ecNumber evidence="1">2.1.1.6</ecNumber>
    </recommendedName>
</protein>
<evidence type="ECO:0000256" key="1">
    <source>
        <dbReference type="ARBA" id="ARBA00012880"/>
    </source>
</evidence>
<evidence type="ECO:0000256" key="4">
    <source>
        <dbReference type="ARBA" id="ARBA00022691"/>
    </source>
</evidence>
<evidence type="ECO:0000256" key="6">
    <source>
        <dbReference type="ARBA" id="ARBA00023453"/>
    </source>
</evidence>
<reference evidence="8 9" key="1">
    <citation type="journal article" date="2024" name="Nat. Commun.">
        <title>Phylogenomics reveals the evolutionary origins of lichenization in chlorophyte algae.</title>
        <authorList>
            <person name="Puginier C."/>
            <person name="Libourel C."/>
            <person name="Otte J."/>
            <person name="Skaloud P."/>
            <person name="Haon M."/>
            <person name="Grisel S."/>
            <person name="Petersen M."/>
            <person name="Berrin J.G."/>
            <person name="Delaux P.M."/>
            <person name="Dal Grande F."/>
            <person name="Keller J."/>
        </authorList>
    </citation>
    <scope>NUCLEOTIDE SEQUENCE [LARGE SCALE GENOMIC DNA]</scope>
    <source>
        <strain evidence="8 9">SAG 2043</strain>
    </source>
</reference>
<keyword evidence="9" id="KW-1185">Reference proteome</keyword>
<dbReference type="EMBL" id="JALJOR010000009">
    <property type="protein sequence ID" value="KAK9811561.1"/>
    <property type="molecule type" value="Genomic_DNA"/>
</dbReference>
<evidence type="ECO:0000256" key="7">
    <source>
        <dbReference type="SAM" id="Phobius"/>
    </source>
</evidence>
<dbReference type="InterPro" id="IPR002935">
    <property type="entry name" value="SAM_O-MeTrfase"/>
</dbReference>
<dbReference type="GO" id="GO:0032259">
    <property type="term" value="P:methylation"/>
    <property type="evidence" value="ECO:0007669"/>
    <property type="project" value="UniProtKB-KW"/>
</dbReference>
<dbReference type="Proteomes" id="UP001489004">
    <property type="component" value="Unassembled WGS sequence"/>
</dbReference>
<evidence type="ECO:0000313" key="9">
    <source>
        <dbReference type="Proteomes" id="UP001489004"/>
    </source>
</evidence>
<name>A0AAW1PSY8_9CHLO</name>
<evidence type="ECO:0000256" key="5">
    <source>
        <dbReference type="ARBA" id="ARBA00022939"/>
    </source>
</evidence>
<keyword evidence="3" id="KW-0808">Transferase</keyword>
<evidence type="ECO:0000313" key="8">
    <source>
        <dbReference type="EMBL" id="KAK9811561.1"/>
    </source>
</evidence>
<evidence type="ECO:0000256" key="2">
    <source>
        <dbReference type="ARBA" id="ARBA00022603"/>
    </source>
</evidence>
<evidence type="ECO:0000256" key="3">
    <source>
        <dbReference type="ARBA" id="ARBA00022679"/>
    </source>
</evidence>
<proteinExistence type="inferred from homology"/>
<keyword evidence="7" id="KW-0812">Transmembrane</keyword>
<dbReference type="SUPFAM" id="SSF53335">
    <property type="entry name" value="S-adenosyl-L-methionine-dependent methyltransferases"/>
    <property type="match status" value="1"/>
</dbReference>
<dbReference type="Gene3D" id="3.40.50.150">
    <property type="entry name" value="Vaccinia Virus protein VP39"/>
    <property type="match status" value="1"/>
</dbReference>
<keyword evidence="7" id="KW-1133">Transmembrane helix</keyword>
<dbReference type="PROSITE" id="PS51682">
    <property type="entry name" value="SAM_OMT_I"/>
    <property type="match status" value="1"/>
</dbReference>
<dbReference type="PANTHER" id="PTHR43836:SF9">
    <property type="entry name" value="O-METHYLTRANSFERASE"/>
    <property type="match status" value="1"/>
</dbReference>
<keyword evidence="5" id="KW-0128">Catecholamine metabolism</keyword>
<feature type="transmembrane region" description="Helical" evidence="7">
    <location>
        <begin position="80"/>
        <end position="98"/>
    </location>
</feature>
<sequence>MRLAQEKQAGPPSGLDSLRKRQLEDELKDPKNFLEFFLPRPLRLLFFGGAAASCFIATLLSAVRFNGDLGYGLPFPRDDAVQVAVNLIGLVTFAGLYYQDNKAAGARLVRRQQLRERQIAFGDREVYTNTEGERMSKLREVDDDWILRRLERWGKKDGMPFVGPAKGKVLQQLVQEAAPKLVVEVGTLCGYSALLIAQALPPEGRLITIEADWKWVLVAKRFLGQAAEGHRKSLDPSKTLGRMDVWWGDAREKLAGWQGEGRIGLLFLDGVPKQSLEYLKAAEPHLAEGAVIIADNAGVFAGGGMKPYLEYVRSNPKFSSRYVESTLGWRDDVLDGLEVTTFLG</sequence>
<dbReference type="PANTHER" id="PTHR43836">
    <property type="entry name" value="CATECHOL O-METHYLTRANSFERASE 1-RELATED"/>
    <property type="match status" value="1"/>
</dbReference>
<accession>A0AAW1PSY8</accession>
<dbReference type="EC" id="2.1.1.6" evidence="1"/>
<dbReference type="AlphaFoldDB" id="A0AAW1PSY8"/>
<keyword evidence="2" id="KW-0489">Methyltransferase</keyword>
<comment type="caution">
    <text evidence="8">The sequence shown here is derived from an EMBL/GenBank/DDBJ whole genome shotgun (WGS) entry which is preliminary data.</text>
</comment>
<organism evidence="8 9">
    <name type="scientific">[Myrmecia] bisecta</name>
    <dbReference type="NCBI Taxonomy" id="41462"/>
    <lineage>
        <taxon>Eukaryota</taxon>
        <taxon>Viridiplantae</taxon>
        <taxon>Chlorophyta</taxon>
        <taxon>core chlorophytes</taxon>
        <taxon>Trebouxiophyceae</taxon>
        <taxon>Trebouxiales</taxon>
        <taxon>Trebouxiaceae</taxon>
        <taxon>Myrmecia</taxon>
    </lineage>
</organism>
<dbReference type="GO" id="GO:0016206">
    <property type="term" value="F:catechol O-methyltransferase activity"/>
    <property type="evidence" value="ECO:0007669"/>
    <property type="project" value="UniProtKB-EC"/>
</dbReference>
<dbReference type="GO" id="GO:0006584">
    <property type="term" value="P:catecholamine metabolic process"/>
    <property type="evidence" value="ECO:0007669"/>
    <property type="project" value="UniProtKB-KW"/>
</dbReference>